<dbReference type="PROSITE" id="PS51294">
    <property type="entry name" value="HTH_MYB"/>
    <property type="match status" value="1"/>
</dbReference>
<evidence type="ECO:0000256" key="2">
    <source>
        <dbReference type="SAM" id="Phobius"/>
    </source>
</evidence>
<evidence type="ECO:0000259" key="3">
    <source>
        <dbReference type="PROSITE" id="PS50090"/>
    </source>
</evidence>
<dbReference type="SUPFAM" id="SSF46689">
    <property type="entry name" value="Homeodomain-like"/>
    <property type="match status" value="2"/>
</dbReference>
<evidence type="ECO:0000313" key="6">
    <source>
        <dbReference type="EMBL" id="KAL2642342.1"/>
    </source>
</evidence>
<dbReference type="FunFam" id="1.10.10.60:FF:000416">
    <property type="entry name" value="Myb family transcription factor"/>
    <property type="match status" value="1"/>
</dbReference>
<evidence type="ECO:0000256" key="1">
    <source>
        <dbReference type="SAM" id="MobiDB-lite"/>
    </source>
</evidence>
<keyword evidence="2" id="KW-0472">Membrane</keyword>
<dbReference type="Pfam" id="PF00249">
    <property type="entry name" value="Myb_DNA-binding"/>
    <property type="match status" value="1"/>
</dbReference>
<keyword evidence="2" id="KW-0812">Transmembrane</keyword>
<evidence type="ECO:0000259" key="5">
    <source>
        <dbReference type="PROSITE" id="PS51294"/>
    </source>
</evidence>
<dbReference type="InterPro" id="IPR044634">
    <property type="entry name" value="Zuotin/DnaJC2"/>
</dbReference>
<dbReference type="SMART" id="SM00717">
    <property type="entry name" value="SANT"/>
    <property type="match status" value="2"/>
</dbReference>
<dbReference type="AlphaFoldDB" id="A0ABD1Z3J6"/>
<name>A0ABD1Z3J6_9MARC</name>
<feature type="compositionally biased region" description="Basic and acidic residues" evidence="1">
    <location>
        <begin position="108"/>
        <end position="118"/>
    </location>
</feature>
<dbReference type="PROSITE" id="PS50090">
    <property type="entry name" value="MYB_LIKE"/>
    <property type="match status" value="1"/>
</dbReference>
<dbReference type="InterPro" id="IPR017884">
    <property type="entry name" value="SANT_dom"/>
</dbReference>
<dbReference type="InterPro" id="IPR017930">
    <property type="entry name" value="Myb_dom"/>
</dbReference>
<evidence type="ECO:0000259" key="4">
    <source>
        <dbReference type="PROSITE" id="PS51293"/>
    </source>
</evidence>
<feature type="region of interest" description="Disordered" evidence="1">
    <location>
        <begin position="91"/>
        <end position="118"/>
    </location>
</feature>
<dbReference type="Gene3D" id="1.10.10.60">
    <property type="entry name" value="Homeodomain-like"/>
    <property type="match status" value="2"/>
</dbReference>
<dbReference type="InterPro" id="IPR009057">
    <property type="entry name" value="Homeodomain-like_sf"/>
</dbReference>
<feature type="domain" description="Myb-like" evidence="3">
    <location>
        <begin position="269"/>
        <end position="323"/>
    </location>
</feature>
<feature type="transmembrane region" description="Helical" evidence="2">
    <location>
        <begin position="34"/>
        <end position="53"/>
    </location>
</feature>
<dbReference type="PANTHER" id="PTHR43999:SF3">
    <property type="entry name" value="TRANSCRIPTION FACTOR MAMYB"/>
    <property type="match status" value="1"/>
</dbReference>
<dbReference type="Pfam" id="PF23082">
    <property type="entry name" value="Myb_DNA-binding_2"/>
    <property type="match status" value="1"/>
</dbReference>
<dbReference type="PANTHER" id="PTHR43999">
    <property type="entry name" value="DNAJ HOMOLOG SUBFAMILY C MEMBER 2"/>
    <property type="match status" value="1"/>
</dbReference>
<organism evidence="6 7">
    <name type="scientific">Riccia fluitans</name>
    <dbReference type="NCBI Taxonomy" id="41844"/>
    <lineage>
        <taxon>Eukaryota</taxon>
        <taxon>Viridiplantae</taxon>
        <taxon>Streptophyta</taxon>
        <taxon>Embryophyta</taxon>
        <taxon>Marchantiophyta</taxon>
        <taxon>Marchantiopsida</taxon>
        <taxon>Marchantiidae</taxon>
        <taxon>Marchantiales</taxon>
        <taxon>Ricciaceae</taxon>
        <taxon>Riccia</taxon>
    </lineage>
</organism>
<gene>
    <name evidence="6" type="ORF">R1flu_009929</name>
</gene>
<keyword evidence="7" id="KW-1185">Reference proteome</keyword>
<accession>A0ABD1Z3J6</accession>
<comment type="caution">
    <text evidence="6">The sequence shown here is derived from an EMBL/GenBank/DDBJ whole genome shotgun (WGS) entry which is preliminary data.</text>
</comment>
<proteinExistence type="predicted"/>
<reference evidence="6 7" key="1">
    <citation type="submission" date="2024-09" db="EMBL/GenBank/DDBJ databases">
        <title>Chromosome-scale assembly of Riccia fluitans.</title>
        <authorList>
            <person name="Paukszto L."/>
            <person name="Sawicki J."/>
            <person name="Karawczyk K."/>
            <person name="Piernik-Szablinska J."/>
            <person name="Szczecinska M."/>
            <person name="Mazdziarz M."/>
        </authorList>
    </citation>
    <scope>NUCLEOTIDE SEQUENCE [LARGE SCALE GENOMIC DNA]</scope>
    <source>
        <strain evidence="6">Rf_01</strain>
        <tissue evidence="6">Aerial parts of the thallus</tissue>
    </source>
</reference>
<sequence>MDFDVIDDTRPRLQLKSGPVSSPSHSDEGTVNKIQAGVCCSVGIALLGFGLTLMSPLQFLAVWLGLSLIVGPFAPISVTGGDCRVGVGEEIPHLEEVDGPPETTNPRNDNRNGSKKAPEILKDYKLVNDAEELVHGRGSGRSVAEKNGTVSHEVLARGNEESEQKEFTYSETELLKKLLIKYPRGTLKRWEVIAEAMGGKHSADNVVRMSKALSERKISDQDSYAKFLAQRKSSDLAIASPLSQRSEFETGTELEEDSSVVGEGGSNDSDGSRKGQWTETEDRALLKALKTFPKDTPMRWDKVALAVPSRSKAQCFRRFAELRKNFRSSKADGEVE</sequence>
<dbReference type="EMBL" id="JBHFFA010000002">
    <property type="protein sequence ID" value="KAL2642342.1"/>
    <property type="molecule type" value="Genomic_DNA"/>
</dbReference>
<keyword evidence="2" id="KW-1133">Transmembrane helix</keyword>
<feature type="domain" description="HTH myb-type" evidence="5">
    <location>
        <begin position="273"/>
        <end position="327"/>
    </location>
</feature>
<dbReference type="PROSITE" id="PS51293">
    <property type="entry name" value="SANT"/>
    <property type="match status" value="1"/>
</dbReference>
<feature type="region of interest" description="Disordered" evidence="1">
    <location>
        <begin position="243"/>
        <end position="279"/>
    </location>
</feature>
<dbReference type="CDD" id="cd00167">
    <property type="entry name" value="SANT"/>
    <property type="match status" value="2"/>
</dbReference>
<protein>
    <submittedName>
        <fullName evidence="6">Uncharacterized protein</fullName>
    </submittedName>
</protein>
<dbReference type="Proteomes" id="UP001605036">
    <property type="component" value="Unassembled WGS sequence"/>
</dbReference>
<evidence type="ECO:0000313" key="7">
    <source>
        <dbReference type="Proteomes" id="UP001605036"/>
    </source>
</evidence>
<feature type="domain" description="SANT" evidence="4">
    <location>
        <begin position="272"/>
        <end position="327"/>
    </location>
</feature>
<dbReference type="InterPro" id="IPR001005">
    <property type="entry name" value="SANT/Myb"/>
</dbReference>